<evidence type="ECO:0000256" key="3">
    <source>
        <dbReference type="ARBA" id="ARBA00023306"/>
    </source>
</evidence>
<evidence type="ECO:0000256" key="1">
    <source>
        <dbReference type="ARBA" id="ARBA00022618"/>
    </source>
</evidence>
<evidence type="ECO:0000313" key="6">
    <source>
        <dbReference type="EMBL" id="RRC96401.1"/>
    </source>
</evidence>
<keyword evidence="3 5" id="KW-0131">Cell cycle</keyword>
<dbReference type="AlphaFoldDB" id="A0A3P1SGJ3"/>
<comment type="subunit">
    <text evidence="5">Homodimer. Interacts with FtsZ.</text>
</comment>
<reference evidence="6 7" key="1">
    <citation type="submission" date="2018-11" db="EMBL/GenBank/DDBJ databases">
        <title>Genomes From Bacteria Associated with the Canine Oral Cavity: a Test Case for Automated Genome-Based Taxonomic Assignment.</title>
        <authorList>
            <person name="Coil D.A."/>
            <person name="Jospin G."/>
            <person name="Darling A.E."/>
            <person name="Wallis C."/>
            <person name="Davis I.J."/>
            <person name="Harris S."/>
            <person name="Eisen J.A."/>
            <person name="Holcombe L.J."/>
            <person name="O'Flynn C."/>
        </authorList>
    </citation>
    <scope>NUCLEOTIDE SEQUENCE [LARGE SCALE GENOMIC DNA]</scope>
    <source>
        <strain evidence="6 7">OH770</strain>
    </source>
</reference>
<accession>A0A3P1SGJ3</accession>
<evidence type="ECO:0000256" key="4">
    <source>
        <dbReference type="ARBA" id="ARBA00044936"/>
    </source>
</evidence>
<dbReference type="PANTHER" id="PTHR35798:SF1">
    <property type="entry name" value="CELL DIVISION PROTEIN SEPF"/>
    <property type="match status" value="1"/>
</dbReference>
<comment type="similarity">
    <text evidence="5">Belongs to the SepF family.</text>
</comment>
<dbReference type="GO" id="GO:0000917">
    <property type="term" value="P:division septum assembly"/>
    <property type="evidence" value="ECO:0007669"/>
    <property type="project" value="UniProtKB-KW"/>
</dbReference>
<protein>
    <recommendedName>
        <fullName evidence="5">Cell division protein SepF</fullName>
    </recommendedName>
</protein>
<dbReference type="GO" id="GO:0043093">
    <property type="term" value="P:FtsZ-dependent cytokinesis"/>
    <property type="evidence" value="ECO:0007669"/>
    <property type="project" value="UniProtKB-UniRule"/>
</dbReference>
<dbReference type="InterPro" id="IPR038594">
    <property type="entry name" value="SepF-like_sf"/>
</dbReference>
<dbReference type="Gene3D" id="3.30.110.150">
    <property type="entry name" value="SepF-like protein"/>
    <property type="match status" value="1"/>
</dbReference>
<organism evidence="6 7">
    <name type="scientific">Schaalia canis</name>
    <dbReference type="NCBI Taxonomy" id="100469"/>
    <lineage>
        <taxon>Bacteria</taxon>
        <taxon>Bacillati</taxon>
        <taxon>Actinomycetota</taxon>
        <taxon>Actinomycetes</taxon>
        <taxon>Actinomycetales</taxon>
        <taxon>Actinomycetaceae</taxon>
        <taxon>Schaalia</taxon>
    </lineage>
</organism>
<proteinExistence type="inferred from homology"/>
<comment type="subcellular location">
    <subcellularLocation>
        <location evidence="5">Cytoplasm</location>
    </subcellularLocation>
    <text evidence="5">Localizes to the division site, in a FtsZ-dependent manner.</text>
</comment>
<evidence type="ECO:0000313" key="7">
    <source>
        <dbReference type="Proteomes" id="UP000280444"/>
    </source>
</evidence>
<keyword evidence="5" id="KW-0963">Cytoplasm</keyword>
<dbReference type="Proteomes" id="UP000280444">
    <property type="component" value="Unassembled WGS sequence"/>
</dbReference>
<dbReference type="InterPro" id="IPR023052">
    <property type="entry name" value="Cell_div_SepF"/>
</dbReference>
<keyword evidence="7" id="KW-1185">Reference proteome</keyword>
<sequence length="151" mass="17019">MAGFGAKAREFLGWYTPEDYDTEFFIDEYEADLVDFPTPEEPVEPLAPIHREAAPVRRADLSRIVTVHPTSYNDALSIGEAFRDGLPVIVNLSDMPEDEARRIIDFIAGLTFALHGFAERVTNRVFLLSPQSIEVTSDAANLRRSRTFDQD</sequence>
<dbReference type="PANTHER" id="PTHR35798">
    <property type="entry name" value="CELL DIVISION PROTEIN SEPF"/>
    <property type="match status" value="1"/>
</dbReference>
<dbReference type="RefSeq" id="WP_124867950.1">
    <property type="nucleotide sequence ID" value="NZ_RQZF01000001.1"/>
</dbReference>
<keyword evidence="2 5" id="KW-0717">Septation</keyword>
<dbReference type="InterPro" id="IPR007561">
    <property type="entry name" value="Cell_div_SepF/SepF-rel"/>
</dbReference>
<gene>
    <name evidence="5" type="primary">sepF</name>
    <name evidence="6" type="ORF">EII11_01815</name>
</gene>
<dbReference type="HAMAP" id="MF_01197">
    <property type="entry name" value="SepF"/>
    <property type="match status" value="1"/>
</dbReference>
<dbReference type="Pfam" id="PF04472">
    <property type="entry name" value="SepF"/>
    <property type="match status" value="1"/>
</dbReference>
<comment type="caution">
    <text evidence="6">The sequence shown here is derived from an EMBL/GenBank/DDBJ whole genome shotgun (WGS) entry which is preliminary data.</text>
</comment>
<dbReference type="EMBL" id="RQZF01000001">
    <property type="protein sequence ID" value="RRC96401.1"/>
    <property type="molecule type" value="Genomic_DNA"/>
</dbReference>
<evidence type="ECO:0000256" key="2">
    <source>
        <dbReference type="ARBA" id="ARBA00023210"/>
    </source>
</evidence>
<dbReference type="OrthoDB" id="3731101at2"/>
<evidence type="ECO:0000256" key="5">
    <source>
        <dbReference type="HAMAP-Rule" id="MF_01197"/>
    </source>
</evidence>
<comment type="function">
    <text evidence="4 5">Cell division protein that is part of the divisome complex and is recruited early to the Z-ring. Probably stimulates Z-ring formation, perhaps through the cross-linking of FtsZ protofilaments. Its function overlaps with FtsA.</text>
</comment>
<keyword evidence="1 5" id="KW-0132">Cell division</keyword>
<name>A0A3P1SGJ3_9ACTO</name>
<dbReference type="GO" id="GO:0005737">
    <property type="term" value="C:cytoplasm"/>
    <property type="evidence" value="ECO:0007669"/>
    <property type="project" value="UniProtKB-SubCell"/>
</dbReference>